<protein>
    <submittedName>
        <fullName evidence="1">Uncharacterized protein</fullName>
    </submittedName>
</protein>
<reference evidence="1" key="2">
    <citation type="submission" date="2025-09" db="UniProtKB">
        <authorList>
            <consortium name="EnsemblPlants"/>
        </authorList>
    </citation>
    <scope>IDENTIFICATION</scope>
</reference>
<sequence>MLLTCGNGESLKLWNIDTGECNLKFGASVDHIIASCAWFPNSKKIVCASSEPESSPNMIFTCDIEGQKLEMWAGERIPKVSDLAVTPNGQHLICVCPNEIWIRELQKGQEWKIPERQTISSLSLSGDGQSMIVNLNSQEIHLWKTNGSSSVPDKFKGHKQGKFVIRSCFGGSDSLFIASGSEDSQVYIWQRCTEMPIKVLYGHSMTVNCVSWNPARPQMLASASDDCTVRIWLARKTHSLT</sequence>
<keyword evidence="2" id="KW-1185">Reference proteome</keyword>
<organism evidence="1 2">
    <name type="scientific">Avena sativa</name>
    <name type="common">Oat</name>
    <dbReference type="NCBI Taxonomy" id="4498"/>
    <lineage>
        <taxon>Eukaryota</taxon>
        <taxon>Viridiplantae</taxon>
        <taxon>Streptophyta</taxon>
        <taxon>Embryophyta</taxon>
        <taxon>Tracheophyta</taxon>
        <taxon>Spermatophyta</taxon>
        <taxon>Magnoliopsida</taxon>
        <taxon>Liliopsida</taxon>
        <taxon>Poales</taxon>
        <taxon>Poaceae</taxon>
        <taxon>BOP clade</taxon>
        <taxon>Pooideae</taxon>
        <taxon>Poodae</taxon>
        <taxon>Poeae</taxon>
        <taxon>Poeae Chloroplast Group 1 (Aveneae type)</taxon>
        <taxon>Aveninae</taxon>
        <taxon>Avena</taxon>
    </lineage>
</organism>
<accession>A0ACD5U4M4</accession>
<name>A0ACD5U4M4_AVESA</name>
<reference evidence="1" key="1">
    <citation type="submission" date="2021-05" db="EMBL/GenBank/DDBJ databases">
        <authorList>
            <person name="Scholz U."/>
            <person name="Mascher M."/>
            <person name="Fiebig A."/>
        </authorList>
    </citation>
    <scope>NUCLEOTIDE SEQUENCE [LARGE SCALE GENOMIC DNA]</scope>
</reference>
<dbReference type="Proteomes" id="UP001732700">
    <property type="component" value="Chromosome 1D"/>
</dbReference>
<evidence type="ECO:0000313" key="2">
    <source>
        <dbReference type="Proteomes" id="UP001732700"/>
    </source>
</evidence>
<dbReference type="EnsemblPlants" id="AVESA.00010b.r2.1DG0179420.3">
    <property type="protein sequence ID" value="AVESA.00010b.r2.1DG0179420.3.CDS"/>
    <property type="gene ID" value="AVESA.00010b.r2.1DG0179420"/>
</dbReference>
<evidence type="ECO:0000313" key="1">
    <source>
        <dbReference type="EnsemblPlants" id="AVESA.00010b.r2.1DG0179420.3.CDS"/>
    </source>
</evidence>
<proteinExistence type="predicted"/>